<dbReference type="EMBL" id="LGTC01000001">
    <property type="protein sequence ID" value="KNY26597.1"/>
    <property type="molecule type" value="Genomic_DNA"/>
</dbReference>
<feature type="transmembrane region" description="Helical" evidence="8">
    <location>
        <begin position="267"/>
        <end position="288"/>
    </location>
</feature>
<dbReference type="GO" id="GO:0034204">
    <property type="term" value="P:lipid translocation"/>
    <property type="evidence" value="ECO:0007669"/>
    <property type="project" value="TreeGrafter"/>
</dbReference>
<feature type="transmembrane region" description="Helical" evidence="8">
    <location>
        <begin position="184"/>
        <end position="208"/>
    </location>
</feature>
<dbReference type="InterPro" id="IPR004268">
    <property type="entry name" value="MurJ"/>
</dbReference>
<evidence type="ECO:0000313" key="9">
    <source>
        <dbReference type="EMBL" id="KNY26597.1"/>
    </source>
</evidence>
<dbReference type="Proteomes" id="UP000036923">
    <property type="component" value="Unassembled WGS sequence"/>
</dbReference>
<keyword evidence="4" id="KW-0133">Cell shape</keyword>
<dbReference type="Pfam" id="PF03023">
    <property type="entry name" value="MurJ"/>
    <property type="match status" value="1"/>
</dbReference>
<evidence type="ECO:0000256" key="5">
    <source>
        <dbReference type="ARBA" id="ARBA00022984"/>
    </source>
</evidence>
<evidence type="ECO:0000313" key="10">
    <source>
        <dbReference type="Proteomes" id="UP000036923"/>
    </source>
</evidence>
<feature type="transmembrane region" description="Helical" evidence="8">
    <location>
        <begin position="349"/>
        <end position="371"/>
    </location>
</feature>
<keyword evidence="10" id="KW-1185">Reference proteome</keyword>
<feature type="transmembrane region" description="Helical" evidence="8">
    <location>
        <begin position="159"/>
        <end position="178"/>
    </location>
</feature>
<dbReference type="eggNOG" id="COG0728">
    <property type="taxonomic scope" value="Bacteria"/>
</dbReference>
<dbReference type="PANTHER" id="PTHR47019:SF1">
    <property type="entry name" value="LIPID II FLIPPASE MURJ"/>
    <property type="match status" value="1"/>
</dbReference>
<dbReference type="RefSeq" id="WP_036938027.1">
    <property type="nucleotide sequence ID" value="NZ_JQKC01000006.1"/>
</dbReference>
<dbReference type="AlphaFoldDB" id="A0A0L6JMI5"/>
<dbReference type="OrthoDB" id="9804143at2"/>
<dbReference type="InterPro" id="IPR051050">
    <property type="entry name" value="Lipid_II_flippase_MurJ/MviN"/>
</dbReference>
<keyword evidence="7 8" id="KW-0472">Membrane</keyword>
<evidence type="ECO:0000256" key="6">
    <source>
        <dbReference type="ARBA" id="ARBA00022989"/>
    </source>
</evidence>
<evidence type="ECO:0000256" key="4">
    <source>
        <dbReference type="ARBA" id="ARBA00022960"/>
    </source>
</evidence>
<comment type="subcellular location">
    <subcellularLocation>
        <location evidence="1">Cell membrane</location>
        <topology evidence="1">Multi-pass membrane protein</topology>
    </subcellularLocation>
</comment>
<accession>A0A0L6JMI5</accession>
<dbReference type="PANTHER" id="PTHR47019">
    <property type="entry name" value="LIPID II FLIPPASE MURJ"/>
    <property type="match status" value="1"/>
</dbReference>
<proteinExistence type="predicted"/>
<keyword evidence="5" id="KW-0573">Peptidoglycan synthesis</keyword>
<keyword evidence="6 8" id="KW-1133">Transmembrane helix</keyword>
<name>A0A0L6JMI5_9FIRM</name>
<feature type="transmembrane region" description="Helical" evidence="8">
    <location>
        <begin position="130"/>
        <end position="147"/>
    </location>
</feature>
<evidence type="ECO:0000256" key="8">
    <source>
        <dbReference type="SAM" id="Phobius"/>
    </source>
</evidence>
<dbReference type="GO" id="GO:0008360">
    <property type="term" value="P:regulation of cell shape"/>
    <property type="evidence" value="ECO:0007669"/>
    <property type="project" value="UniProtKB-KW"/>
</dbReference>
<dbReference type="GO" id="GO:0009252">
    <property type="term" value="P:peptidoglycan biosynthetic process"/>
    <property type="evidence" value="ECO:0007669"/>
    <property type="project" value="UniProtKB-KW"/>
</dbReference>
<evidence type="ECO:0000256" key="7">
    <source>
        <dbReference type="ARBA" id="ARBA00023136"/>
    </source>
</evidence>
<comment type="caution">
    <text evidence="9">The sequence shown here is derived from an EMBL/GenBank/DDBJ whole genome shotgun (WGS) entry which is preliminary data.</text>
</comment>
<evidence type="ECO:0000256" key="1">
    <source>
        <dbReference type="ARBA" id="ARBA00004651"/>
    </source>
</evidence>
<gene>
    <name evidence="9" type="ORF">Bccel_1862</name>
</gene>
<keyword evidence="2" id="KW-1003">Cell membrane</keyword>
<feature type="transmembrane region" description="Helical" evidence="8">
    <location>
        <begin position="89"/>
        <end position="110"/>
    </location>
</feature>
<dbReference type="STRING" id="398512.Bccel_1862"/>
<organism evidence="9 10">
    <name type="scientific">Pseudobacteroides cellulosolvens ATCC 35603 = DSM 2933</name>
    <dbReference type="NCBI Taxonomy" id="398512"/>
    <lineage>
        <taxon>Bacteria</taxon>
        <taxon>Bacillati</taxon>
        <taxon>Bacillota</taxon>
        <taxon>Clostridia</taxon>
        <taxon>Eubacteriales</taxon>
        <taxon>Oscillospiraceae</taxon>
        <taxon>Pseudobacteroides</taxon>
    </lineage>
</organism>
<dbReference type="GO" id="GO:0005886">
    <property type="term" value="C:plasma membrane"/>
    <property type="evidence" value="ECO:0007669"/>
    <property type="project" value="UniProtKB-SubCell"/>
</dbReference>
<sequence>MLQIKSTNKAIVFSMSLSLIAKIMTLLQSQVISYSFGMQRSTDILFSVLSMIMLITSFVNTINQSVMVPSIINIRTSKSEDESKGFISYIYLIYFIAAAIISSILFMFPVELFDSALKYSTEEIKNNIDIIRFIIPTFLLIIINQYILDVFTSYRYFTLPMLLDMLKNILIIAFVLVFKDKLSVLSLAMGVFMGNLAQFVIVNFLLFFKLKCRLSFKRFRLETQAKRNIRFVVLGQITKIANDYIVIFLLSGFAAGVYTAMDYGQRINTVVASVLIGQISTVIGLNFIDLYAKKKFGEMNHEFLKYFKLCLFFLLPFCFIMFLNAEYIISILFGWGKMTENDVKVTGSFFRLFILNLPALFVDSMIVRLIIAKQIQKISFIWSIFSNVLTLSIMFVLVNTMGYIGYPLSLLISNIIYMLLFLSFLVRKQFEFIDLKAIFRFIFQNALFNVIITVVIWNTIKNMFVSNSLVGRFGAVACISIVYMVVYIAASFFIKDSREIETKIFRFFTSNFKKLIFKKV</sequence>
<feature type="transmembrane region" description="Helical" evidence="8">
    <location>
        <begin position="309"/>
        <end position="329"/>
    </location>
</feature>
<feature type="transmembrane region" description="Helical" evidence="8">
    <location>
        <begin position="472"/>
        <end position="494"/>
    </location>
</feature>
<evidence type="ECO:0000256" key="2">
    <source>
        <dbReference type="ARBA" id="ARBA00022475"/>
    </source>
</evidence>
<dbReference type="GO" id="GO:0015648">
    <property type="term" value="F:lipid-linked peptidoglycan transporter activity"/>
    <property type="evidence" value="ECO:0007669"/>
    <property type="project" value="TreeGrafter"/>
</dbReference>
<feature type="transmembrane region" description="Helical" evidence="8">
    <location>
        <begin position="404"/>
        <end position="426"/>
    </location>
</feature>
<reference evidence="10" key="1">
    <citation type="submission" date="2015-07" db="EMBL/GenBank/DDBJ databases">
        <title>Near-Complete Genome Sequence of the Cellulolytic Bacterium Bacteroides (Pseudobacteroides) cellulosolvens ATCC 35603.</title>
        <authorList>
            <person name="Dassa B."/>
            <person name="Utturkar S.M."/>
            <person name="Klingeman D.M."/>
            <person name="Hurt R.A."/>
            <person name="Keller M."/>
            <person name="Xu J."/>
            <person name="Reddy Y.H.K."/>
            <person name="Borovok I."/>
            <person name="Grinberg I.R."/>
            <person name="Lamed R."/>
            <person name="Zhivin O."/>
            <person name="Bayer E.A."/>
            <person name="Brown S.D."/>
        </authorList>
    </citation>
    <scope>NUCLEOTIDE SEQUENCE [LARGE SCALE GENOMIC DNA]</scope>
    <source>
        <strain evidence="10">DSM 2933</strain>
    </source>
</reference>
<feature type="transmembrane region" description="Helical" evidence="8">
    <location>
        <begin position="438"/>
        <end position="460"/>
    </location>
</feature>
<keyword evidence="3 8" id="KW-0812">Transmembrane</keyword>
<evidence type="ECO:0000256" key="3">
    <source>
        <dbReference type="ARBA" id="ARBA00022692"/>
    </source>
</evidence>
<protein>
    <submittedName>
        <fullName evidence="9">Virulence factor MVIN family protein</fullName>
    </submittedName>
</protein>
<feature type="transmembrane region" description="Helical" evidence="8">
    <location>
        <begin position="45"/>
        <end position="68"/>
    </location>
</feature>
<feature type="transmembrane region" description="Helical" evidence="8">
    <location>
        <begin position="378"/>
        <end position="398"/>
    </location>
</feature>